<feature type="region of interest" description="Disordered" evidence="1">
    <location>
        <begin position="147"/>
        <end position="173"/>
    </location>
</feature>
<dbReference type="GeneID" id="94194993"/>
<evidence type="ECO:0000313" key="3">
    <source>
        <dbReference type="EMBL" id="GIX63512.1"/>
    </source>
</evidence>
<comment type="caution">
    <text evidence="3">The sequence shown here is derived from an EMBL/GenBank/DDBJ whole genome shotgun (WGS) entry which is preliminary data.</text>
</comment>
<dbReference type="Gene3D" id="2.30.29.30">
    <property type="entry name" value="Pleckstrin-homology domain (PH domain)/Phosphotyrosine-binding domain (PTB)"/>
    <property type="match status" value="1"/>
</dbReference>
<evidence type="ECO:0000313" key="4">
    <source>
        <dbReference type="Proteomes" id="UP001497744"/>
    </source>
</evidence>
<dbReference type="InterPro" id="IPR011993">
    <property type="entry name" value="PH-like_dom_sf"/>
</dbReference>
<dbReference type="RefSeq" id="XP_067715581.1">
    <property type="nucleotide sequence ID" value="XM_067859480.1"/>
</dbReference>
<name>A0AAV4LUP6_BABCB</name>
<evidence type="ECO:0000259" key="2">
    <source>
        <dbReference type="Pfam" id="PF18045"/>
    </source>
</evidence>
<accession>A0AAV4LUP6</accession>
<gene>
    <name evidence="3" type="ORF">BcabD6B2_29470</name>
</gene>
<dbReference type="AlphaFoldDB" id="A0AAV4LUP6"/>
<keyword evidence="4" id="KW-1185">Reference proteome</keyword>
<dbReference type="Pfam" id="PF18045">
    <property type="entry name" value="ISP3_C"/>
    <property type="match status" value="1"/>
</dbReference>
<evidence type="ECO:0000256" key="1">
    <source>
        <dbReference type="SAM" id="MobiDB-lite"/>
    </source>
</evidence>
<feature type="domain" description="ISP3 C-terminal" evidence="2">
    <location>
        <begin position="30"/>
        <end position="139"/>
    </location>
</feature>
<organism evidence="3 4">
    <name type="scientific">Babesia caballi</name>
    <dbReference type="NCBI Taxonomy" id="5871"/>
    <lineage>
        <taxon>Eukaryota</taxon>
        <taxon>Sar</taxon>
        <taxon>Alveolata</taxon>
        <taxon>Apicomplexa</taxon>
        <taxon>Aconoidasida</taxon>
        <taxon>Piroplasmida</taxon>
        <taxon>Babesiidae</taxon>
        <taxon>Babesia</taxon>
    </lineage>
</organism>
<dbReference type="Proteomes" id="UP001497744">
    <property type="component" value="Unassembled WGS sequence"/>
</dbReference>
<dbReference type="EMBL" id="BPLF01000002">
    <property type="protein sequence ID" value="GIX63512.1"/>
    <property type="molecule type" value="Genomic_DNA"/>
</dbReference>
<sequence>MGNQPSTACCYGPNGASLMSARDAPLKPEEEATFMNTVVNGCETEIVFADGNSMPCSVVYDLAEDCLHLVVDEKRRVIALGDVEEILGANSVAGLSSADQPLIMDPHIVAFRLTSTKKAILLRFKDVNASKGFYHFLKEIIRENAEKSQEAGSAPESAESEEEAQQPSHTVIF</sequence>
<proteinExistence type="predicted"/>
<reference evidence="3 4" key="1">
    <citation type="submission" date="2021-06" db="EMBL/GenBank/DDBJ databases">
        <title>Genome sequence of Babesia caballi.</title>
        <authorList>
            <person name="Yamagishi J."/>
            <person name="Kidaka T."/>
            <person name="Ochi A."/>
        </authorList>
    </citation>
    <scope>NUCLEOTIDE SEQUENCE [LARGE SCALE GENOMIC DNA]</scope>
    <source>
        <strain evidence="3">USDA-D6B2</strain>
    </source>
</reference>
<protein>
    <submittedName>
        <fullName evidence="3">IMC sub-compartment protein ISP3</fullName>
    </submittedName>
</protein>
<dbReference type="InterPro" id="IPR041296">
    <property type="entry name" value="ISP3_C"/>
</dbReference>